<feature type="domain" description="HPr kinase/phosphorylase C-terminal" evidence="1">
    <location>
        <begin position="2"/>
        <end position="132"/>
    </location>
</feature>
<dbReference type="GO" id="GO:0005524">
    <property type="term" value="F:ATP binding"/>
    <property type="evidence" value="ECO:0007669"/>
    <property type="project" value="InterPro"/>
</dbReference>
<dbReference type="SUPFAM" id="SSF53795">
    <property type="entry name" value="PEP carboxykinase-like"/>
    <property type="match status" value="1"/>
</dbReference>
<reference evidence="2 3" key="1">
    <citation type="submission" date="2020-01" db="EMBL/GenBank/DDBJ databases">
        <title>Genomes of bacteria type strains.</title>
        <authorList>
            <person name="Chen J."/>
            <person name="Zhu S."/>
            <person name="Chen J."/>
        </authorList>
    </citation>
    <scope>NUCLEOTIDE SEQUENCE [LARGE SCALE GENOMIC DNA]</scope>
    <source>
        <strain evidence="2 3">KCTC 52919</strain>
    </source>
</reference>
<dbReference type="InterPro" id="IPR027417">
    <property type="entry name" value="P-loop_NTPase"/>
</dbReference>
<organism evidence="2 3">
    <name type="scientific">Aurantimonas aggregata</name>
    <dbReference type="NCBI Taxonomy" id="2047720"/>
    <lineage>
        <taxon>Bacteria</taxon>
        <taxon>Pseudomonadati</taxon>
        <taxon>Pseudomonadota</taxon>
        <taxon>Alphaproteobacteria</taxon>
        <taxon>Hyphomicrobiales</taxon>
        <taxon>Aurantimonadaceae</taxon>
        <taxon>Aurantimonas</taxon>
    </lineage>
</organism>
<dbReference type="Proteomes" id="UP000476332">
    <property type="component" value="Unassembled WGS sequence"/>
</dbReference>
<dbReference type="RefSeq" id="WP_163043170.1">
    <property type="nucleotide sequence ID" value="NZ_JAAAMJ010000003.1"/>
</dbReference>
<sequence length="153" mass="15514">MSETLNVHGSAVLIGRMGILVRGPARSGKSALCLSTLRRAASLGLESWLVADDRVVLAASASDLVLSAPETLSGLIEISGVGIVSEPVAASAPLVLVVDLCEAAGIDRMPEEADATVTILGAAFRLVRLPSRSAAFGADVLVSLALAGARVGR</sequence>
<protein>
    <recommendedName>
        <fullName evidence="1">HPr kinase/phosphorylase C-terminal domain-containing protein</fullName>
    </recommendedName>
</protein>
<dbReference type="GO" id="GO:0000155">
    <property type="term" value="F:phosphorelay sensor kinase activity"/>
    <property type="evidence" value="ECO:0007669"/>
    <property type="project" value="InterPro"/>
</dbReference>
<evidence type="ECO:0000313" key="3">
    <source>
        <dbReference type="Proteomes" id="UP000476332"/>
    </source>
</evidence>
<dbReference type="Pfam" id="PF07475">
    <property type="entry name" value="Hpr_kinase_C"/>
    <property type="match status" value="1"/>
</dbReference>
<proteinExistence type="predicted"/>
<dbReference type="Gene3D" id="3.40.50.300">
    <property type="entry name" value="P-loop containing nucleotide triphosphate hydrolases"/>
    <property type="match status" value="1"/>
</dbReference>
<dbReference type="InterPro" id="IPR011104">
    <property type="entry name" value="Hpr_kin/Pase_C"/>
</dbReference>
<dbReference type="GO" id="GO:0006109">
    <property type="term" value="P:regulation of carbohydrate metabolic process"/>
    <property type="evidence" value="ECO:0007669"/>
    <property type="project" value="InterPro"/>
</dbReference>
<dbReference type="EMBL" id="JAAAMJ010000003">
    <property type="protein sequence ID" value="NDV86429.1"/>
    <property type="molecule type" value="Genomic_DNA"/>
</dbReference>
<evidence type="ECO:0000313" key="2">
    <source>
        <dbReference type="EMBL" id="NDV86429.1"/>
    </source>
</evidence>
<comment type="caution">
    <text evidence="2">The sequence shown here is derived from an EMBL/GenBank/DDBJ whole genome shotgun (WGS) entry which is preliminary data.</text>
</comment>
<keyword evidence="3" id="KW-1185">Reference proteome</keyword>
<accession>A0A6L9MF30</accession>
<evidence type="ECO:0000259" key="1">
    <source>
        <dbReference type="Pfam" id="PF07475"/>
    </source>
</evidence>
<name>A0A6L9MF30_9HYPH</name>
<dbReference type="AlphaFoldDB" id="A0A6L9MF30"/>
<gene>
    <name evidence="2" type="ORF">GTW51_06920</name>
</gene>